<keyword evidence="5 7" id="KW-0326">Glycosidase</keyword>
<dbReference type="GO" id="GO:0000272">
    <property type="term" value="P:polysaccharide catabolic process"/>
    <property type="evidence" value="ECO:0007669"/>
    <property type="project" value="UniProtKB-KW"/>
</dbReference>
<feature type="signal peptide" evidence="8">
    <location>
        <begin position="1"/>
        <end position="27"/>
    </location>
</feature>
<keyword evidence="6" id="KW-0624">Polysaccharide degradation</keyword>
<dbReference type="SUPFAM" id="SSF51055">
    <property type="entry name" value="Carbohydrate binding domain"/>
    <property type="match status" value="1"/>
</dbReference>
<dbReference type="PANTHER" id="PTHR11177">
    <property type="entry name" value="CHITINASE"/>
    <property type="match status" value="1"/>
</dbReference>
<dbReference type="InterPro" id="IPR036573">
    <property type="entry name" value="CBM_sf_5/12"/>
</dbReference>
<organism evidence="10 11">
    <name type="scientific">Enterobacillus tribolii</name>
    <dbReference type="NCBI Taxonomy" id="1487935"/>
    <lineage>
        <taxon>Bacteria</taxon>
        <taxon>Pseudomonadati</taxon>
        <taxon>Pseudomonadota</taxon>
        <taxon>Gammaproteobacteria</taxon>
        <taxon>Enterobacterales</taxon>
        <taxon>Hafniaceae</taxon>
        <taxon>Enterobacillus</taxon>
    </lineage>
</organism>
<comment type="catalytic activity">
    <reaction evidence="1">
        <text>Random endo-hydrolysis of N-acetyl-beta-D-glucosaminide (1-&gt;4)-beta-linkages in chitin and chitodextrins.</text>
        <dbReference type="EC" id="3.2.1.14"/>
    </reaction>
</comment>
<keyword evidence="6" id="KW-0119">Carbohydrate metabolism</keyword>
<dbReference type="EMBL" id="QRAP01000016">
    <property type="protein sequence ID" value="RDK83786.1"/>
    <property type="molecule type" value="Genomic_DNA"/>
</dbReference>
<gene>
    <name evidence="10" type="ORF">C8D90_11658</name>
</gene>
<evidence type="ECO:0000313" key="10">
    <source>
        <dbReference type="EMBL" id="RDK83786.1"/>
    </source>
</evidence>
<dbReference type="GO" id="GO:0008843">
    <property type="term" value="F:endochitinase activity"/>
    <property type="evidence" value="ECO:0007669"/>
    <property type="project" value="UniProtKB-EC"/>
</dbReference>
<dbReference type="GO" id="GO:0006032">
    <property type="term" value="P:chitin catabolic process"/>
    <property type="evidence" value="ECO:0007669"/>
    <property type="project" value="UniProtKB-KW"/>
</dbReference>
<dbReference type="InterPro" id="IPR001579">
    <property type="entry name" value="Glyco_hydro_18_chit_AS"/>
</dbReference>
<dbReference type="SMART" id="SM00458">
    <property type="entry name" value="RICIN"/>
    <property type="match status" value="2"/>
</dbReference>
<dbReference type="InterPro" id="IPR029070">
    <property type="entry name" value="Chitinase_insertion_sf"/>
</dbReference>
<dbReference type="Proteomes" id="UP000254848">
    <property type="component" value="Unassembled WGS sequence"/>
</dbReference>
<dbReference type="Pfam" id="PF00704">
    <property type="entry name" value="Glyco_hydro_18"/>
    <property type="match status" value="1"/>
</dbReference>
<dbReference type="GO" id="GO:0005576">
    <property type="term" value="C:extracellular region"/>
    <property type="evidence" value="ECO:0007669"/>
    <property type="project" value="InterPro"/>
</dbReference>
<dbReference type="SUPFAM" id="SSF54556">
    <property type="entry name" value="Chitinase insertion domain"/>
    <property type="match status" value="1"/>
</dbReference>
<dbReference type="InterPro" id="IPR011583">
    <property type="entry name" value="Chitinase_II/V-like_cat"/>
</dbReference>
<protein>
    <recommendedName>
        <fullName evidence="2">chitinase</fullName>
        <ecNumber evidence="2">3.2.1.14</ecNumber>
    </recommendedName>
</protein>
<keyword evidence="3 7" id="KW-0378">Hydrolase</keyword>
<keyword evidence="8" id="KW-0732">Signal</keyword>
<dbReference type="PROSITE" id="PS51910">
    <property type="entry name" value="GH18_2"/>
    <property type="match status" value="1"/>
</dbReference>
<dbReference type="InterPro" id="IPR035992">
    <property type="entry name" value="Ricin_B-like_lectins"/>
</dbReference>
<feature type="domain" description="GH18" evidence="9">
    <location>
        <begin position="167"/>
        <end position="532"/>
    </location>
</feature>
<dbReference type="PANTHER" id="PTHR11177:SF317">
    <property type="entry name" value="CHITINASE 12-RELATED"/>
    <property type="match status" value="1"/>
</dbReference>
<feature type="chain" id="PRO_5016612876" description="chitinase" evidence="8">
    <location>
        <begin position="28"/>
        <end position="813"/>
    </location>
</feature>
<proteinExistence type="predicted"/>
<reference evidence="10 11" key="1">
    <citation type="submission" date="2018-07" db="EMBL/GenBank/DDBJ databases">
        <title>Genomic Encyclopedia of Type Strains, Phase IV (KMG-IV): sequencing the most valuable type-strain genomes for metagenomic binning, comparative biology and taxonomic classification.</title>
        <authorList>
            <person name="Goeker M."/>
        </authorList>
    </citation>
    <scope>NUCLEOTIDE SEQUENCE [LARGE SCALE GENOMIC DNA]</scope>
    <source>
        <strain evidence="10 11">DSM 103736</strain>
    </source>
</reference>
<dbReference type="InterPro" id="IPR001223">
    <property type="entry name" value="Glyco_hydro18_cat"/>
</dbReference>
<evidence type="ECO:0000256" key="8">
    <source>
        <dbReference type="SAM" id="SignalP"/>
    </source>
</evidence>
<dbReference type="AlphaFoldDB" id="A0A370Q603"/>
<dbReference type="Pfam" id="PF00652">
    <property type="entry name" value="Ricin_B_lectin"/>
    <property type="match status" value="2"/>
</dbReference>
<evidence type="ECO:0000256" key="6">
    <source>
        <dbReference type="ARBA" id="ARBA00023326"/>
    </source>
</evidence>
<evidence type="ECO:0000256" key="3">
    <source>
        <dbReference type="ARBA" id="ARBA00022801"/>
    </source>
</evidence>
<dbReference type="InterPro" id="IPR000772">
    <property type="entry name" value="Ricin_B_lectin"/>
</dbReference>
<dbReference type="GO" id="GO:0008061">
    <property type="term" value="F:chitin binding"/>
    <property type="evidence" value="ECO:0007669"/>
    <property type="project" value="InterPro"/>
</dbReference>
<dbReference type="SMART" id="SM00636">
    <property type="entry name" value="Glyco_18"/>
    <property type="match status" value="1"/>
</dbReference>
<keyword evidence="4" id="KW-0146">Chitin degradation</keyword>
<dbReference type="PROSITE" id="PS50231">
    <property type="entry name" value="RICIN_B_LECTIN"/>
    <property type="match status" value="2"/>
</dbReference>
<dbReference type="CDD" id="cd12215">
    <property type="entry name" value="ChiC_BD"/>
    <property type="match status" value="1"/>
</dbReference>
<dbReference type="Gene3D" id="3.20.20.80">
    <property type="entry name" value="Glycosidases"/>
    <property type="match status" value="1"/>
</dbReference>
<dbReference type="SUPFAM" id="SSF51445">
    <property type="entry name" value="(Trans)glycosidases"/>
    <property type="match status" value="1"/>
</dbReference>
<dbReference type="SUPFAM" id="SSF50370">
    <property type="entry name" value="Ricin B-like lectins"/>
    <property type="match status" value="2"/>
</dbReference>
<name>A0A370Q603_9GAMM</name>
<sequence length="813" mass="88480">MDINMRLNKVTSVMVLAGLIMSFSASSATLTMNDDTNTISGLNTSQMLSKNNGSTWVAYSDASQNSFPGKVTIAVAVKDDMAIKAVDWDPNIAYSTEDGVDTVRYNGYYWTNKWYADGSNVPGQGDPWVQAGKIEINTLATFNFTPWSGQKATDFQNSEKTKVANQRKVIGYFPEWGVYDAHNNFTANKVDFSRLTHLNYGFGIVSNTGEISIQDTNAALTKGTLPDLEKMSEANGVTFMISFGGWNNSEQGVFEAATATTAGINTLADNMISFMQQYGFDGIDIDWEYPDTNAEKAQFTQLIQTLRSKLDTLGKSQDKYYQLSAAVTTNHNNIQYINPSVTAGLLDSVNVMAYDIHGAFDPITGHNAPLFANSKDSDPLLNVASAMNEYSETWGVPKSKLMMGIPYYGRGWGDVEPTIIVKGLPGLFAKGSATVHGAWDDTDQYTGTNPYYDLKTKLASGKYVRYWDNESKVPYLYNPATKEFLTYDDPESIQAKVNYLNQQGFGGAIIWDLSGDTSDYELGSIVGTLKGSEMPDGEGGDDNPALSMQAGVYKSGRNNLCIKVLYSHVVSNQPETAACSNVSDQLLSGTSFNEIKVGSSGSTCLTVTDQNVIRTTFCAQPSSESAPKAQQWYVENNRFVNNVNGQKKCISVTDNNGLVASTCDSGNGAQVFSKTDVFNTGFYQSASNGKCIDENTKYPGTSATATCDGNIGQKITLTSDGSHFMKRVSKRGVTSCFNVPASNLQTGYPVVLGNCLSNYQGMKWQYEDGKFVSLVSGDKYCMSAGTAANAYVTLKKCDDSDQSQIFKEVNVSR</sequence>
<dbReference type="CDD" id="cd06548">
    <property type="entry name" value="GH18_chitinase"/>
    <property type="match status" value="1"/>
</dbReference>
<dbReference type="Gene3D" id="2.80.10.50">
    <property type="match status" value="2"/>
</dbReference>
<dbReference type="PROSITE" id="PS01095">
    <property type="entry name" value="GH18_1"/>
    <property type="match status" value="1"/>
</dbReference>
<accession>A0A370Q603</accession>
<dbReference type="InterPro" id="IPR017853">
    <property type="entry name" value="GH"/>
</dbReference>
<evidence type="ECO:0000256" key="1">
    <source>
        <dbReference type="ARBA" id="ARBA00000822"/>
    </source>
</evidence>
<comment type="caution">
    <text evidence="10">The sequence shown here is derived from an EMBL/GenBank/DDBJ whole genome shotgun (WGS) entry which is preliminary data.</text>
</comment>
<evidence type="ECO:0000313" key="11">
    <source>
        <dbReference type="Proteomes" id="UP000254848"/>
    </source>
</evidence>
<evidence type="ECO:0000256" key="2">
    <source>
        <dbReference type="ARBA" id="ARBA00012729"/>
    </source>
</evidence>
<dbReference type="InterPro" id="IPR050314">
    <property type="entry name" value="Glycosyl_Hydrlase_18"/>
</dbReference>
<dbReference type="Gene3D" id="3.10.50.10">
    <property type="match status" value="1"/>
</dbReference>
<keyword evidence="11" id="KW-1185">Reference proteome</keyword>
<evidence type="ECO:0000256" key="4">
    <source>
        <dbReference type="ARBA" id="ARBA00023024"/>
    </source>
</evidence>
<evidence type="ECO:0000256" key="5">
    <source>
        <dbReference type="ARBA" id="ARBA00023295"/>
    </source>
</evidence>
<dbReference type="GO" id="GO:0030246">
    <property type="term" value="F:carbohydrate binding"/>
    <property type="evidence" value="ECO:0007669"/>
    <property type="project" value="InterPro"/>
</dbReference>
<evidence type="ECO:0000259" key="9">
    <source>
        <dbReference type="PROSITE" id="PS51910"/>
    </source>
</evidence>
<evidence type="ECO:0000256" key="7">
    <source>
        <dbReference type="RuleBase" id="RU000489"/>
    </source>
</evidence>
<dbReference type="EC" id="3.2.1.14" evidence="2"/>